<dbReference type="PANTHER" id="PTHR43229">
    <property type="entry name" value="NODULATION PROTEIN J"/>
    <property type="match status" value="1"/>
</dbReference>
<dbReference type="Pfam" id="PF01061">
    <property type="entry name" value="ABC2_membrane"/>
    <property type="match status" value="1"/>
</dbReference>
<feature type="transmembrane region" description="Helical" evidence="5">
    <location>
        <begin position="150"/>
        <end position="173"/>
    </location>
</feature>
<feature type="transmembrane region" description="Helical" evidence="5">
    <location>
        <begin position="117"/>
        <end position="138"/>
    </location>
</feature>
<reference evidence="7" key="1">
    <citation type="submission" date="2021-01" db="EMBL/GenBank/DDBJ databases">
        <title>Genome public.</title>
        <authorList>
            <person name="Liu C."/>
            <person name="Sun Q."/>
        </authorList>
    </citation>
    <scope>NUCLEOTIDE SEQUENCE</scope>
    <source>
        <strain evidence="7">YIM B02565</strain>
    </source>
</reference>
<evidence type="ECO:0000313" key="8">
    <source>
        <dbReference type="Proteomes" id="UP000623681"/>
    </source>
</evidence>
<dbReference type="PIRSF" id="PIRSF006648">
    <property type="entry name" value="DrrB"/>
    <property type="match status" value="1"/>
</dbReference>
<protein>
    <recommendedName>
        <fullName evidence="5">Transport permease protein</fullName>
    </recommendedName>
</protein>
<feature type="transmembrane region" description="Helical" evidence="5">
    <location>
        <begin position="185"/>
        <end position="202"/>
    </location>
</feature>
<keyword evidence="5" id="KW-1003">Cell membrane</keyword>
<keyword evidence="2 5" id="KW-0812">Transmembrane</keyword>
<keyword evidence="8" id="KW-1185">Reference proteome</keyword>
<dbReference type="EMBL" id="JAESWA010000022">
    <property type="protein sequence ID" value="MBL4931870.1"/>
    <property type="molecule type" value="Genomic_DNA"/>
</dbReference>
<dbReference type="InterPro" id="IPR013525">
    <property type="entry name" value="ABC2_TM"/>
</dbReference>
<name>A0A937FFC0_9CLOT</name>
<comment type="subcellular location">
    <subcellularLocation>
        <location evidence="5">Cell membrane</location>
        <topology evidence="5">Multi-pass membrane protein</topology>
    </subcellularLocation>
    <subcellularLocation>
        <location evidence="1">Membrane</location>
        <topology evidence="1">Multi-pass membrane protein</topology>
    </subcellularLocation>
</comment>
<accession>A0A937FFC0</accession>
<dbReference type="GO" id="GO:0140359">
    <property type="term" value="F:ABC-type transporter activity"/>
    <property type="evidence" value="ECO:0007669"/>
    <property type="project" value="InterPro"/>
</dbReference>
<feature type="transmembrane region" description="Helical" evidence="5">
    <location>
        <begin position="238"/>
        <end position="257"/>
    </location>
</feature>
<evidence type="ECO:0000313" key="7">
    <source>
        <dbReference type="EMBL" id="MBL4931870.1"/>
    </source>
</evidence>
<evidence type="ECO:0000256" key="3">
    <source>
        <dbReference type="ARBA" id="ARBA00022989"/>
    </source>
</evidence>
<dbReference type="PANTHER" id="PTHR43229:SF2">
    <property type="entry name" value="NODULATION PROTEIN J"/>
    <property type="match status" value="1"/>
</dbReference>
<dbReference type="PRINTS" id="PR00164">
    <property type="entry name" value="ABC2TRNSPORT"/>
</dbReference>
<dbReference type="InterPro" id="IPR000412">
    <property type="entry name" value="ABC_2_transport"/>
</dbReference>
<dbReference type="InterPro" id="IPR047817">
    <property type="entry name" value="ABC2_TM_bact-type"/>
</dbReference>
<feature type="transmembrane region" description="Helical" evidence="5">
    <location>
        <begin position="65"/>
        <end position="84"/>
    </location>
</feature>
<dbReference type="AlphaFoldDB" id="A0A937FFC0"/>
<evidence type="ECO:0000256" key="4">
    <source>
        <dbReference type="ARBA" id="ARBA00023136"/>
    </source>
</evidence>
<evidence type="ECO:0000256" key="5">
    <source>
        <dbReference type="RuleBase" id="RU361157"/>
    </source>
</evidence>
<dbReference type="RefSeq" id="WP_202767253.1">
    <property type="nucleotide sequence ID" value="NZ_JAESWA010000022.1"/>
</dbReference>
<comment type="similarity">
    <text evidence="5">Belongs to the ABC-2 integral membrane protein family.</text>
</comment>
<dbReference type="GO" id="GO:0043190">
    <property type="term" value="C:ATP-binding cassette (ABC) transporter complex"/>
    <property type="evidence" value="ECO:0007669"/>
    <property type="project" value="InterPro"/>
</dbReference>
<feature type="transmembrane region" description="Helical" evidence="5">
    <location>
        <begin position="25"/>
        <end position="45"/>
    </location>
</feature>
<organism evidence="7 8">
    <name type="scientific">Clostridium paridis</name>
    <dbReference type="NCBI Taxonomy" id="2803863"/>
    <lineage>
        <taxon>Bacteria</taxon>
        <taxon>Bacillati</taxon>
        <taxon>Bacillota</taxon>
        <taxon>Clostridia</taxon>
        <taxon>Eubacteriales</taxon>
        <taxon>Clostridiaceae</taxon>
        <taxon>Clostridium</taxon>
    </lineage>
</organism>
<keyword evidence="5" id="KW-0813">Transport</keyword>
<keyword evidence="3 5" id="KW-1133">Transmembrane helix</keyword>
<dbReference type="InterPro" id="IPR051784">
    <property type="entry name" value="Nod_factor_ABC_transporter"/>
</dbReference>
<gene>
    <name evidence="7" type="ORF">JK634_08640</name>
</gene>
<evidence type="ECO:0000259" key="6">
    <source>
        <dbReference type="PROSITE" id="PS51012"/>
    </source>
</evidence>
<dbReference type="PROSITE" id="PS51012">
    <property type="entry name" value="ABC_TM2"/>
    <property type="match status" value="1"/>
</dbReference>
<evidence type="ECO:0000256" key="1">
    <source>
        <dbReference type="ARBA" id="ARBA00004141"/>
    </source>
</evidence>
<sequence>MRGKVLVATFKRNFIVMLRAYPKDFFIGNVLTGFYTVIGALFMYKMLFNGVVGEDFLKFAGTGDYMSYVILGSLTYIFVVRTCLNVSRSLITELREGTLESLMITPFRRGEYFIGNMLQQTVATTFEVTVSLIIALPFGLNLSNMNVKSFLLIVILALYGFFGLSMVLASIMLYTRDTYISQNTLFVSMLLLCGITFPTEYLPKVIRSIGELIPVTEISNLIRGTTMLGKGIFEQSSTIIYVFILSTVYIIIGFLSLKRIEFIALEKIQG</sequence>
<dbReference type="Proteomes" id="UP000623681">
    <property type="component" value="Unassembled WGS sequence"/>
</dbReference>
<proteinExistence type="inferred from homology"/>
<keyword evidence="4 5" id="KW-0472">Membrane</keyword>
<feature type="domain" description="ABC transmembrane type-2" evidence="6">
    <location>
        <begin position="28"/>
        <end position="260"/>
    </location>
</feature>
<evidence type="ECO:0000256" key="2">
    <source>
        <dbReference type="ARBA" id="ARBA00022692"/>
    </source>
</evidence>
<comment type="caution">
    <text evidence="7">The sequence shown here is derived from an EMBL/GenBank/DDBJ whole genome shotgun (WGS) entry which is preliminary data.</text>
</comment>